<evidence type="ECO:0000259" key="1">
    <source>
        <dbReference type="Pfam" id="PF08378"/>
    </source>
</evidence>
<feature type="domain" description="NERD" evidence="1">
    <location>
        <begin position="157"/>
        <end position="255"/>
    </location>
</feature>
<proteinExistence type="predicted"/>
<protein>
    <recommendedName>
        <fullName evidence="1">NERD domain-containing protein</fullName>
    </recommendedName>
</protein>
<comment type="caution">
    <text evidence="2">The sequence shown here is derived from an EMBL/GenBank/DDBJ whole genome shotgun (WGS) entry which is preliminary data.</text>
</comment>
<dbReference type="EMBL" id="JACHGZ010000003">
    <property type="protein sequence ID" value="MBB5148118.1"/>
    <property type="molecule type" value="Genomic_DNA"/>
</dbReference>
<evidence type="ECO:0000313" key="3">
    <source>
        <dbReference type="Proteomes" id="UP000557217"/>
    </source>
</evidence>
<sequence>MAQLIKLQDYISRYQIDLTRYPTQYVRLKRTQWEKVKQQWLTGEEPLSWEHIEEEEQSNRFSFIKKWFNQKRIKEQEDIESVDVSHEAMPDEEGEVDEESTLYFEPHIVYHPDSIEELKRMFLDQFFHFQIKWASSTLLEKSYVDPRFFRDSFLRTVLQRLPDNYLVFYYPVIKIKKAPIELDVIILTPTECLCITLVEEEESAVYVGDGERFWTKKVGKRSEKMLNPFIQLNRMEAIVSQLFNKHQVDFPIRKILLSRNGYFDYSLTPFNVQIIDKRGYTTWLQQLKYSPSPLKKMQLQAAHAILNNVETTSHSRDILNPQNLEQ</sequence>
<dbReference type="InterPro" id="IPR011528">
    <property type="entry name" value="NERD"/>
</dbReference>
<organism evidence="2 3">
    <name type="scientific">Ureibacillus thermosphaericus</name>
    <dbReference type="NCBI Taxonomy" id="51173"/>
    <lineage>
        <taxon>Bacteria</taxon>
        <taxon>Bacillati</taxon>
        <taxon>Bacillota</taxon>
        <taxon>Bacilli</taxon>
        <taxon>Bacillales</taxon>
        <taxon>Caryophanaceae</taxon>
        <taxon>Ureibacillus</taxon>
    </lineage>
</organism>
<gene>
    <name evidence="2" type="ORF">HNR36_000501</name>
</gene>
<dbReference type="RefSeq" id="WP_168411931.1">
    <property type="nucleotide sequence ID" value="NZ_JAAXPW010000003.1"/>
</dbReference>
<dbReference type="InterPro" id="IPR012397">
    <property type="entry name" value="Pullulanase"/>
</dbReference>
<evidence type="ECO:0000313" key="2">
    <source>
        <dbReference type="EMBL" id="MBB5148118.1"/>
    </source>
</evidence>
<reference evidence="2 3" key="1">
    <citation type="submission" date="2020-08" db="EMBL/GenBank/DDBJ databases">
        <title>Genomic Encyclopedia of Type Strains, Phase IV (KMG-IV): sequencing the most valuable type-strain genomes for metagenomic binning, comparative biology and taxonomic classification.</title>
        <authorList>
            <person name="Goeker M."/>
        </authorList>
    </citation>
    <scope>NUCLEOTIDE SEQUENCE [LARGE SCALE GENOMIC DNA]</scope>
    <source>
        <strain evidence="2 3">DSM 10633</strain>
    </source>
</reference>
<dbReference type="PIRSF" id="PIRSF012560">
    <property type="entry name" value="Pullulanase"/>
    <property type="match status" value="1"/>
</dbReference>
<dbReference type="AlphaFoldDB" id="A0A840PVC1"/>
<accession>A0A840PVC1</accession>
<dbReference type="Proteomes" id="UP000557217">
    <property type="component" value="Unassembled WGS sequence"/>
</dbReference>
<dbReference type="Pfam" id="PF08378">
    <property type="entry name" value="NERD"/>
    <property type="match status" value="1"/>
</dbReference>
<name>A0A840PVC1_URETH</name>
<keyword evidence="3" id="KW-1185">Reference proteome</keyword>